<proteinExistence type="predicted"/>
<reference evidence="1 2" key="1">
    <citation type="journal article" date="2024" name="Ann. Entomol. Soc. Am.">
        <title>Genomic analyses of the southern and eastern yellowjacket wasps (Hymenoptera: Vespidae) reveal evolutionary signatures of social life.</title>
        <authorList>
            <person name="Catto M.A."/>
            <person name="Caine P.B."/>
            <person name="Orr S.E."/>
            <person name="Hunt B.G."/>
            <person name="Goodisman M.A.D."/>
        </authorList>
    </citation>
    <scope>NUCLEOTIDE SEQUENCE [LARGE SCALE GENOMIC DNA]</scope>
    <source>
        <strain evidence="1">233</strain>
        <tissue evidence="1">Head and thorax</tissue>
    </source>
</reference>
<dbReference type="Proteomes" id="UP001607302">
    <property type="component" value="Unassembled WGS sequence"/>
</dbReference>
<keyword evidence="2" id="KW-1185">Reference proteome</keyword>
<evidence type="ECO:0000313" key="2">
    <source>
        <dbReference type="Proteomes" id="UP001607302"/>
    </source>
</evidence>
<evidence type="ECO:0000313" key="1">
    <source>
        <dbReference type="EMBL" id="KAL2717658.1"/>
    </source>
</evidence>
<name>A0ABD2AAL3_VESSQ</name>
<dbReference type="EMBL" id="JAUDFV010000153">
    <property type="protein sequence ID" value="KAL2717658.1"/>
    <property type="molecule type" value="Genomic_DNA"/>
</dbReference>
<gene>
    <name evidence="1" type="ORF">V1478_013358</name>
</gene>
<organism evidence="1 2">
    <name type="scientific">Vespula squamosa</name>
    <name type="common">Southern yellow jacket</name>
    <name type="synonym">Wasp</name>
    <dbReference type="NCBI Taxonomy" id="30214"/>
    <lineage>
        <taxon>Eukaryota</taxon>
        <taxon>Metazoa</taxon>
        <taxon>Ecdysozoa</taxon>
        <taxon>Arthropoda</taxon>
        <taxon>Hexapoda</taxon>
        <taxon>Insecta</taxon>
        <taxon>Pterygota</taxon>
        <taxon>Neoptera</taxon>
        <taxon>Endopterygota</taxon>
        <taxon>Hymenoptera</taxon>
        <taxon>Apocrita</taxon>
        <taxon>Aculeata</taxon>
        <taxon>Vespoidea</taxon>
        <taxon>Vespidae</taxon>
        <taxon>Vespinae</taxon>
        <taxon>Vespula</taxon>
    </lineage>
</organism>
<accession>A0ABD2AAL3</accession>
<comment type="caution">
    <text evidence="1">The sequence shown here is derived from an EMBL/GenBank/DDBJ whole genome shotgun (WGS) entry which is preliminary data.</text>
</comment>
<dbReference type="AlphaFoldDB" id="A0ABD2AAL3"/>
<sequence length="206" mass="23749">MARKSRPMLATKVSNRDKYVASLKRALLSLAYARSRKQECPSAKTGSDLSIKTFTQIDFKSDNGQNEDEIFEKRPLEKVSTKRKNSILHFLFSIGNIVDSNSWLPKAFLTLLVPGYRYIDYTLSPSRAQNRNIISPKYRFASHELDWWPRLSGVENGVVEDSSTLRIFARADKKEESPFPITAKREFIRNSVMKKTVGVLYHQRKE</sequence>
<protein>
    <submittedName>
        <fullName evidence="1">Uncharacterized protein</fullName>
    </submittedName>
</protein>